<organism evidence="2">
    <name type="scientific">hydrothermal vent metagenome</name>
    <dbReference type="NCBI Taxonomy" id="652676"/>
    <lineage>
        <taxon>unclassified sequences</taxon>
        <taxon>metagenomes</taxon>
        <taxon>ecological metagenomes</taxon>
    </lineage>
</organism>
<feature type="region of interest" description="Disordered" evidence="1">
    <location>
        <begin position="1"/>
        <end position="23"/>
    </location>
</feature>
<protein>
    <submittedName>
        <fullName evidence="2">Uncharacterized protein</fullName>
    </submittedName>
</protein>
<gene>
    <name evidence="2" type="ORF">MGWOODY_Tha904</name>
</gene>
<dbReference type="AlphaFoldDB" id="A0A160T9M3"/>
<reference evidence="2" key="1">
    <citation type="submission" date="2015-10" db="EMBL/GenBank/DDBJ databases">
        <authorList>
            <person name="Gilbert D.G."/>
        </authorList>
    </citation>
    <scope>NUCLEOTIDE SEQUENCE</scope>
</reference>
<dbReference type="EMBL" id="CZQC01000005">
    <property type="protein sequence ID" value="CUS40213.1"/>
    <property type="molecule type" value="Genomic_DNA"/>
</dbReference>
<evidence type="ECO:0000256" key="1">
    <source>
        <dbReference type="SAM" id="MobiDB-lite"/>
    </source>
</evidence>
<sequence>MSTIAVKEVQTPRRGGGHRIPSSLTERPDSRVYLANLPNHSATAGLVGYTPQLQELISDALPITWHLIEKQGLGSDRVVHLFYANPKESLQVNSERLLELLEGLSMTDHIWVPVSTSHSMILHAFRNILPELKYLHLASVPMLYVGDNANRRSLKAMADMCKMPFYFHALY</sequence>
<name>A0A160T9M3_9ZZZZ</name>
<accession>A0A160T9M3</accession>
<evidence type="ECO:0000313" key="2">
    <source>
        <dbReference type="EMBL" id="CUS40213.1"/>
    </source>
</evidence>
<proteinExistence type="predicted"/>